<dbReference type="Pfam" id="PF00041">
    <property type="entry name" value="fn3"/>
    <property type="match status" value="1"/>
</dbReference>
<dbReference type="OMA" id="TINHITR"/>
<dbReference type="AlphaFoldDB" id="V4A627"/>
<organism evidence="3 4">
    <name type="scientific">Lottia gigantea</name>
    <name type="common">Giant owl limpet</name>
    <dbReference type="NCBI Taxonomy" id="225164"/>
    <lineage>
        <taxon>Eukaryota</taxon>
        <taxon>Metazoa</taxon>
        <taxon>Spiralia</taxon>
        <taxon>Lophotrochozoa</taxon>
        <taxon>Mollusca</taxon>
        <taxon>Gastropoda</taxon>
        <taxon>Patellogastropoda</taxon>
        <taxon>Lottioidea</taxon>
        <taxon>Lottiidae</taxon>
        <taxon>Lottia</taxon>
    </lineage>
</organism>
<proteinExistence type="predicted"/>
<evidence type="ECO:0000256" key="1">
    <source>
        <dbReference type="SAM" id="SignalP"/>
    </source>
</evidence>
<dbReference type="InterPro" id="IPR036116">
    <property type="entry name" value="FN3_sf"/>
</dbReference>
<dbReference type="InterPro" id="IPR013783">
    <property type="entry name" value="Ig-like_fold"/>
</dbReference>
<dbReference type="RefSeq" id="XP_009060572.1">
    <property type="nucleotide sequence ID" value="XM_009062324.1"/>
</dbReference>
<dbReference type="KEGG" id="lgi:LOTGIDRAFT_175856"/>
<keyword evidence="4" id="KW-1185">Reference proteome</keyword>
<name>V4A627_LOTGI</name>
<reference evidence="3 4" key="1">
    <citation type="journal article" date="2013" name="Nature">
        <title>Insights into bilaterian evolution from three spiralian genomes.</title>
        <authorList>
            <person name="Simakov O."/>
            <person name="Marletaz F."/>
            <person name="Cho S.J."/>
            <person name="Edsinger-Gonzales E."/>
            <person name="Havlak P."/>
            <person name="Hellsten U."/>
            <person name="Kuo D.H."/>
            <person name="Larsson T."/>
            <person name="Lv J."/>
            <person name="Arendt D."/>
            <person name="Savage R."/>
            <person name="Osoegawa K."/>
            <person name="de Jong P."/>
            <person name="Grimwood J."/>
            <person name="Chapman J.A."/>
            <person name="Shapiro H."/>
            <person name="Aerts A."/>
            <person name="Otillar R.P."/>
            <person name="Terry A.Y."/>
            <person name="Boore J.L."/>
            <person name="Grigoriev I.V."/>
            <person name="Lindberg D.R."/>
            <person name="Seaver E.C."/>
            <person name="Weisblat D.A."/>
            <person name="Putnam N.H."/>
            <person name="Rokhsar D.S."/>
        </authorList>
    </citation>
    <scope>NUCLEOTIDE SEQUENCE [LARGE SCALE GENOMIC DNA]</scope>
</reference>
<dbReference type="GeneID" id="20243429"/>
<dbReference type="SUPFAM" id="SSF49265">
    <property type="entry name" value="Fibronectin type III"/>
    <property type="match status" value="1"/>
</dbReference>
<dbReference type="CTD" id="20243429"/>
<evidence type="ECO:0000259" key="2">
    <source>
        <dbReference type="PROSITE" id="PS50853"/>
    </source>
</evidence>
<dbReference type="HOGENOM" id="CLU_068129_0_0_1"/>
<protein>
    <recommendedName>
        <fullName evidence="2">Fibronectin type-III domain-containing protein</fullName>
    </recommendedName>
</protein>
<dbReference type="EMBL" id="KB202640">
    <property type="protein sequence ID" value="ESO88741.1"/>
    <property type="molecule type" value="Genomic_DNA"/>
</dbReference>
<feature type="domain" description="Fibronectin type-III" evidence="2">
    <location>
        <begin position="168"/>
        <end position="261"/>
    </location>
</feature>
<accession>V4A627</accession>
<dbReference type="CDD" id="cd00063">
    <property type="entry name" value="FN3"/>
    <property type="match status" value="1"/>
</dbReference>
<evidence type="ECO:0000313" key="3">
    <source>
        <dbReference type="EMBL" id="ESO88741.1"/>
    </source>
</evidence>
<sequence>MDLKWLKTMIILSVGLCLVFTFIEAQPSITINGSTATPRTFQVNDNMTIKCTIPSNYTSGSNLRVYKGAPQWDEDVQEPVIFSSSPTNDKKIYLKIVGNPQPTYSIQKFTSTGLQDLSLNIDVINETYRIRLLFRKYTEDSHGVFQIVANNPMGTFTTNFTLRGETAPPTNVRAWSNTTRSINVEWTAGEMFETETNYNVYYKTEDTVFRWSTLLDMELTVTHILKSLEPSTTYYIMVRAYHTNSGSSSYSKMTQATTLVGFIYW</sequence>
<dbReference type="Proteomes" id="UP000030746">
    <property type="component" value="Unassembled WGS sequence"/>
</dbReference>
<gene>
    <name evidence="3" type="ORF">LOTGIDRAFT_175856</name>
</gene>
<dbReference type="PROSITE" id="PS50853">
    <property type="entry name" value="FN3"/>
    <property type="match status" value="1"/>
</dbReference>
<evidence type="ECO:0000313" key="4">
    <source>
        <dbReference type="Proteomes" id="UP000030746"/>
    </source>
</evidence>
<dbReference type="SMART" id="SM00060">
    <property type="entry name" value="FN3"/>
    <property type="match status" value="1"/>
</dbReference>
<dbReference type="InterPro" id="IPR003961">
    <property type="entry name" value="FN3_dom"/>
</dbReference>
<feature type="chain" id="PRO_5004716891" description="Fibronectin type-III domain-containing protein" evidence="1">
    <location>
        <begin position="26"/>
        <end position="265"/>
    </location>
</feature>
<keyword evidence="1" id="KW-0732">Signal</keyword>
<feature type="signal peptide" evidence="1">
    <location>
        <begin position="1"/>
        <end position="25"/>
    </location>
</feature>
<dbReference type="Gene3D" id="2.60.40.10">
    <property type="entry name" value="Immunoglobulins"/>
    <property type="match status" value="2"/>
</dbReference>